<dbReference type="OrthoDB" id="191139at2759"/>
<dbReference type="PANTHER" id="PTHR31651:SF33">
    <property type="entry name" value="PROTEIN PIN-LIKES 1"/>
    <property type="match status" value="1"/>
</dbReference>
<name>A0A2H9ZRC3_9ASPA</name>
<evidence type="ECO:0000313" key="4">
    <source>
        <dbReference type="EMBL" id="PKA45836.1"/>
    </source>
</evidence>
<keyword evidence="3" id="KW-0812">Transmembrane</keyword>
<evidence type="ECO:0000256" key="3">
    <source>
        <dbReference type="SAM" id="Phobius"/>
    </source>
</evidence>
<dbReference type="GO" id="GO:0012505">
    <property type="term" value="C:endomembrane system"/>
    <property type="evidence" value="ECO:0007669"/>
    <property type="project" value="UniProtKB-SubCell"/>
</dbReference>
<dbReference type="STRING" id="1088818.A0A2H9ZRC3"/>
<keyword evidence="3" id="KW-0472">Membrane</keyword>
<evidence type="ECO:0000313" key="5">
    <source>
        <dbReference type="Proteomes" id="UP000236161"/>
    </source>
</evidence>
<evidence type="ECO:0000256" key="1">
    <source>
        <dbReference type="ARBA" id="ARBA00004308"/>
    </source>
</evidence>
<gene>
    <name evidence="4" type="ORF">AXF42_Ash021771</name>
</gene>
<dbReference type="EMBL" id="KZ454735">
    <property type="protein sequence ID" value="PKA45836.1"/>
    <property type="molecule type" value="Genomic_DNA"/>
</dbReference>
<protein>
    <submittedName>
        <fullName evidence="4">Uncharacterized protein</fullName>
    </submittedName>
</protein>
<dbReference type="Proteomes" id="UP000236161">
    <property type="component" value="Unassembled WGS sequence"/>
</dbReference>
<dbReference type="AlphaFoldDB" id="A0A2H9ZRC3"/>
<keyword evidence="5" id="KW-1185">Reference proteome</keyword>
<comment type="subcellular location">
    <subcellularLocation>
        <location evidence="1">Endomembrane system</location>
    </subcellularLocation>
</comment>
<accession>A0A2H9ZRC3</accession>
<feature type="transmembrane region" description="Helical" evidence="3">
    <location>
        <begin position="12"/>
        <end position="34"/>
    </location>
</feature>
<sequence>MVSGFRKSDIKISYVIGVVAVRYFLLPTSGMGIIKGAIQLGLIKPNPLYKFVLLVQYALPPATVMGESLIN</sequence>
<dbReference type="InterPro" id="IPR045033">
    <property type="entry name" value="PILS1/3/4/5/7"/>
</dbReference>
<proteinExistence type="predicted"/>
<keyword evidence="3" id="KW-1133">Transmembrane helix</keyword>
<reference evidence="4 5" key="1">
    <citation type="journal article" date="2017" name="Nature">
        <title>The Apostasia genome and the evolution of orchids.</title>
        <authorList>
            <person name="Zhang G.Q."/>
            <person name="Liu K.W."/>
            <person name="Li Z."/>
            <person name="Lohaus R."/>
            <person name="Hsiao Y.Y."/>
            <person name="Niu S.C."/>
            <person name="Wang J.Y."/>
            <person name="Lin Y.C."/>
            <person name="Xu Q."/>
            <person name="Chen L.J."/>
            <person name="Yoshida K."/>
            <person name="Fujiwara S."/>
            <person name="Wang Z.W."/>
            <person name="Zhang Y.Q."/>
            <person name="Mitsuda N."/>
            <person name="Wang M."/>
            <person name="Liu G.H."/>
            <person name="Pecoraro L."/>
            <person name="Huang H.X."/>
            <person name="Xiao X.J."/>
            <person name="Lin M."/>
            <person name="Wu X.Y."/>
            <person name="Wu W.L."/>
            <person name="Chen Y.Y."/>
            <person name="Chang S.B."/>
            <person name="Sakamoto S."/>
            <person name="Ohme-Takagi M."/>
            <person name="Yagi M."/>
            <person name="Zeng S.J."/>
            <person name="Shen C.Y."/>
            <person name="Yeh C.M."/>
            <person name="Luo Y.B."/>
            <person name="Tsai W.C."/>
            <person name="Van de Peer Y."/>
            <person name="Liu Z.J."/>
        </authorList>
    </citation>
    <scope>NUCLEOTIDE SEQUENCE [LARGE SCALE GENOMIC DNA]</scope>
    <source>
        <strain evidence="5">cv. Shenzhen</strain>
        <tissue evidence="4">Stem</tissue>
    </source>
</reference>
<dbReference type="PANTHER" id="PTHR31651">
    <property type="match status" value="1"/>
</dbReference>
<evidence type="ECO:0000256" key="2">
    <source>
        <dbReference type="ARBA" id="ARBA00022448"/>
    </source>
</evidence>
<dbReference type="GO" id="GO:0080162">
    <property type="term" value="P:endoplasmic reticulum to cytosol auxin transport"/>
    <property type="evidence" value="ECO:0007669"/>
    <property type="project" value="InterPro"/>
</dbReference>
<organism evidence="4 5">
    <name type="scientific">Apostasia shenzhenica</name>
    <dbReference type="NCBI Taxonomy" id="1088818"/>
    <lineage>
        <taxon>Eukaryota</taxon>
        <taxon>Viridiplantae</taxon>
        <taxon>Streptophyta</taxon>
        <taxon>Embryophyta</taxon>
        <taxon>Tracheophyta</taxon>
        <taxon>Spermatophyta</taxon>
        <taxon>Magnoliopsida</taxon>
        <taxon>Liliopsida</taxon>
        <taxon>Asparagales</taxon>
        <taxon>Orchidaceae</taxon>
        <taxon>Apostasioideae</taxon>
        <taxon>Apostasia</taxon>
    </lineage>
</organism>
<keyword evidence="2" id="KW-0813">Transport</keyword>